<feature type="transmembrane region" description="Helical" evidence="1">
    <location>
        <begin position="209"/>
        <end position="231"/>
    </location>
</feature>
<reference evidence="2 3" key="1">
    <citation type="submission" date="2024-05" db="EMBL/GenBank/DDBJ databases">
        <authorList>
            <consortium name="Candidatus Magnetaquicoccaceae bacterium FCR-1 genome sequencing consortium"/>
            <person name="Shimoshige H."/>
            <person name="Shimamura S."/>
            <person name="Taoka A."/>
            <person name="Kobayashi H."/>
            <person name="Maekawa T."/>
        </authorList>
    </citation>
    <scope>NUCLEOTIDE SEQUENCE [LARGE SCALE GENOMIC DNA]</scope>
    <source>
        <strain evidence="2 3">FCR-1</strain>
    </source>
</reference>
<evidence type="ECO:0000313" key="2">
    <source>
        <dbReference type="EMBL" id="GAB0057560.1"/>
    </source>
</evidence>
<feature type="transmembrane region" description="Helical" evidence="1">
    <location>
        <begin position="71"/>
        <end position="93"/>
    </location>
</feature>
<gene>
    <name evidence="2" type="ORF">SIID45300_01891</name>
</gene>
<dbReference type="Proteomes" id="UP001628193">
    <property type="component" value="Unassembled WGS sequence"/>
</dbReference>
<sequence>MDTPFFLFLIGGMPLGWLLGGRESTHACGAIQINRVLPYRHAAIACALFVLLGATLNGAGVGRTLAMSGQLHASCAAMIATGITVMLHSLAWIQGHRLPVVQTLVGALIGCLLHDALPSQPIRFAPILAGWLVAPFVAALLGRGLYQTGLSWLARRRIHLLTRDALTRQALLLASLFTAYALGANNLAAVTGPFLAVGSTTWSTPFDTLGLGIQALPLLGGIAMAAGLIHARADRDAPPAAPIPLSPLGMAVATFSSGLTLLLFASESVASLLAATGLPAISLVPLSLEQTMAGAVAGITSIHGLRFIDWRFWLRTAAGMLLVPLFAACVTFVVMFLVTHVLNLCRPI</sequence>
<organism evidence="2 3">
    <name type="scientific">Candidatus Magnetaquiglobus chichijimensis</name>
    <dbReference type="NCBI Taxonomy" id="3141448"/>
    <lineage>
        <taxon>Bacteria</taxon>
        <taxon>Pseudomonadati</taxon>
        <taxon>Pseudomonadota</taxon>
        <taxon>Magnetococcia</taxon>
        <taxon>Magnetococcales</taxon>
        <taxon>Candidatus Magnetaquicoccaceae</taxon>
        <taxon>Candidatus Magnetaquiglobus</taxon>
    </lineage>
</organism>
<accession>A0ABQ0CA35</accession>
<keyword evidence="3" id="KW-1185">Reference proteome</keyword>
<evidence type="ECO:0008006" key="4">
    <source>
        <dbReference type="Google" id="ProtNLM"/>
    </source>
</evidence>
<feature type="transmembrane region" description="Helical" evidence="1">
    <location>
        <begin position="166"/>
        <end position="189"/>
    </location>
</feature>
<comment type="caution">
    <text evidence="2">The sequence shown here is derived from an EMBL/GenBank/DDBJ whole genome shotgun (WGS) entry which is preliminary data.</text>
</comment>
<dbReference type="RefSeq" id="WP_420905252.1">
    <property type="nucleotide sequence ID" value="NZ_BAAFGK010000004.1"/>
</dbReference>
<evidence type="ECO:0000256" key="1">
    <source>
        <dbReference type="SAM" id="Phobius"/>
    </source>
</evidence>
<evidence type="ECO:0000313" key="3">
    <source>
        <dbReference type="Proteomes" id="UP001628193"/>
    </source>
</evidence>
<name>A0ABQ0CA35_9PROT</name>
<keyword evidence="1" id="KW-0812">Transmembrane</keyword>
<proteinExistence type="predicted"/>
<protein>
    <recommendedName>
        <fullName evidence="4">Inorganic phosphate transporter</fullName>
    </recommendedName>
</protein>
<feature type="transmembrane region" description="Helical" evidence="1">
    <location>
        <begin position="312"/>
        <end position="338"/>
    </location>
</feature>
<reference evidence="2 3" key="2">
    <citation type="submission" date="2024-09" db="EMBL/GenBank/DDBJ databases">
        <title>Draft genome sequence of Candidatus Magnetaquicoccaceae bacterium FCR-1.</title>
        <authorList>
            <person name="Shimoshige H."/>
            <person name="Shimamura S."/>
            <person name="Taoka A."/>
            <person name="Kobayashi H."/>
            <person name="Maekawa T."/>
        </authorList>
    </citation>
    <scope>NUCLEOTIDE SEQUENCE [LARGE SCALE GENOMIC DNA]</scope>
    <source>
        <strain evidence="2 3">FCR-1</strain>
    </source>
</reference>
<dbReference type="EMBL" id="BAAFGK010000004">
    <property type="protein sequence ID" value="GAB0057560.1"/>
    <property type="molecule type" value="Genomic_DNA"/>
</dbReference>
<feature type="transmembrane region" description="Helical" evidence="1">
    <location>
        <begin position="243"/>
        <end position="265"/>
    </location>
</feature>
<keyword evidence="1" id="KW-1133">Transmembrane helix</keyword>
<keyword evidence="1" id="KW-0472">Membrane</keyword>
<feature type="transmembrane region" description="Helical" evidence="1">
    <location>
        <begin position="124"/>
        <end position="146"/>
    </location>
</feature>
<feature type="transmembrane region" description="Helical" evidence="1">
    <location>
        <begin position="39"/>
        <end position="59"/>
    </location>
</feature>